<dbReference type="Gene3D" id="1.10.10.10">
    <property type="entry name" value="Winged helix-like DNA-binding domain superfamily/Winged helix DNA-binding domain"/>
    <property type="match status" value="1"/>
</dbReference>
<sequence length="115" mass="13746">MSEMPSEPVKNQHNTVDITLEALSHEYRFQLLRCLREESPIEAVIPHVIDGMEGDPEIEAVEIEMYHHHLPKLEREGFIKWEREHDQVRKGPEFDRIEKLFDRLTEDKNDEPVFR</sequence>
<dbReference type="Pfam" id="PF24035">
    <property type="entry name" value="DUF7344"/>
    <property type="match status" value="1"/>
</dbReference>
<feature type="domain" description="DUF7344" evidence="1">
    <location>
        <begin position="21"/>
        <end position="89"/>
    </location>
</feature>
<dbReference type="OrthoDB" id="174098at2157"/>
<dbReference type="InterPro" id="IPR055768">
    <property type="entry name" value="DUF7344"/>
</dbReference>
<dbReference type="EMBL" id="RAPO01000011">
    <property type="protein sequence ID" value="RKD85930.1"/>
    <property type="molecule type" value="Genomic_DNA"/>
</dbReference>
<dbReference type="RefSeq" id="WP_120246965.1">
    <property type="nucleotide sequence ID" value="NZ_RAPO01000011.1"/>
</dbReference>
<dbReference type="InterPro" id="IPR036388">
    <property type="entry name" value="WH-like_DNA-bd_sf"/>
</dbReference>
<gene>
    <name evidence="2" type="ORF">ATJ93_4703</name>
</gene>
<keyword evidence="3" id="KW-1185">Reference proteome</keyword>
<name>A0A3R7HFL4_9EURY</name>
<evidence type="ECO:0000259" key="1">
    <source>
        <dbReference type="Pfam" id="PF24035"/>
    </source>
</evidence>
<evidence type="ECO:0000313" key="3">
    <source>
        <dbReference type="Proteomes" id="UP000283805"/>
    </source>
</evidence>
<evidence type="ECO:0000313" key="2">
    <source>
        <dbReference type="EMBL" id="RKD85930.1"/>
    </source>
</evidence>
<proteinExistence type="predicted"/>
<reference evidence="2 3" key="1">
    <citation type="submission" date="2018-09" db="EMBL/GenBank/DDBJ databases">
        <title>Genomic Encyclopedia of Archaeal and Bacterial Type Strains, Phase II (KMG-II): from individual species to whole genera.</title>
        <authorList>
            <person name="Goeker M."/>
        </authorList>
    </citation>
    <scope>NUCLEOTIDE SEQUENCE [LARGE SCALE GENOMIC DNA]</scope>
    <source>
        <strain evidence="2 3">DSM 13151</strain>
    </source>
</reference>
<accession>A0A3R7HFL4</accession>
<protein>
    <recommendedName>
        <fullName evidence="1">DUF7344 domain-containing protein</fullName>
    </recommendedName>
</protein>
<dbReference type="Proteomes" id="UP000283805">
    <property type="component" value="Unassembled WGS sequence"/>
</dbReference>
<dbReference type="AlphaFoldDB" id="A0A3R7HFL4"/>
<comment type="caution">
    <text evidence="2">The sequence shown here is derived from an EMBL/GenBank/DDBJ whole genome shotgun (WGS) entry which is preliminary data.</text>
</comment>
<organism evidence="2 3">
    <name type="scientific">Halopiger aswanensis</name>
    <dbReference type="NCBI Taxonomy" id="148449"/>
    <lineage>
        <taxon>Archaea</taxon>
        <taxon>Methanobacteriati</taxon>
        <taxon>Methanobacteriota</taxon>
        <taxon>Stenosarchaea group</taxon>
        <taxon>Halobacteria</taxon>
        <taxon>Halobacteriales</taxon>
        <taxon>Natrialbaceae</taxon>
        <taxon>Halopiger</taxon>
    </lineage>
</organism>